<reference evidence="1" key="1">
    <citation type="journal article" date="2023" name="bioRxiv">
        <title>Scaffold-level genome assemblies of two parasitoid biocontrol wasps reveal the parthenogenesis mechanism and an associated novel virus.</title>
        <authorList>
            <person name="Inwood S."/>
            <person name="Skelly J."/>
            <person name="Guhlin J."/>
            <person name="Harrop T."/>
            <person name="Goldson S."/>
            <person name="Dearden P."/>
        </authorList>
    </citation>
    <scope>NUCLEOTIDE SEQUENCE</scope>
    <source>
        <strain evidence="1">Lincoln</strain>
        <tissue evidence="1">Whole body</tissue>
    </source>
</reference>
<sequence>MPIYFVLYKKTHDVAAIAHTNIIDSGCLYFSHSQRTTIQPRDKAHRVTGAAVVVCYSPSHTHTHTSYYPSSPPHQHFMYKEAHKVRHICHAISIHKLWIIASKTEMK</sequence>
<dbReference type="AlphaFoldDB" id="A0AA39FRX9"/>
<dbReference type="EMBL" id="JAQQBR010000006">
    <property type="protein sequence ID" value="KAK0174705.1"/>
    <property type="molecule type" value="Genomic_DNA"/>
</dbReference>
<reference evidence="1" key="2">
    <citation type="submission" date="2023-03" db="EMBL/GenBank/DDBJ databases">
        <authorList>
            <person name="Inwood S.N."/>
            <person name="Skelly J.G."/>
            <person name="Guhlin J."/>
            <person name="Harrop T.W.R."/>
            <person name="Goldson S.G."/>
            <person name="Dearden P.K."/>
        </authorList>
    </citation>
    <scope>NUCLEOTIDE SEQUENCE</scope>
    <source>
        <strain evidence="1">Lincoln</strain>
        <tissue evidence="1">Whole body</tissue>
    </source>
</reference>
<dbReference type="Proteomes" id="UP001168972">
    <property type="component" value="Unassembled WGS sequence"/>
</dbReference>
<evidence type="ECO:0000313" key="2">
    <source>
        <dbReference type="Proteomes" id="UP001168972"/>
    </source>
</evidence>
<proteinExistence type="predicted"/>
<accession>A0AA39FRX9</accession>
<name>A0AA39FRX9_MICHY</name>
<evidence type="ECO:0000313" key="1">
    <source>
        <dbReference type="EMBL" id="KAK0174705.1"/>
    </source>
</evidence>
<gene>
    <name evidence="1" type="ORF">PV327_010442</name>
</gene>
<keyword evidence="2" id="KW-1185">Reference proteome</keyword>
<protein>
    <submittedName>
        <fullName evidence="1">Uncharacterized protein</fullName>
    </submittedName>
</protein>
<comment type="caution">
    <text evidence="1">The sequence shown here is derived from an EMBL/GenBank/DDBJ whole genome shotgun (WGS) entry which is preliminary data.</text>
</comment>
<organism evidence="1 2">
    <name type="scientific">Microctonus hyperodae</name>
    <name type="common">Parasitoid wasp</name>
    <dbReference type="NCBI Taxonomy" id="165561"/>
    <lineage>
        <taxon>Eukaryota</taxon>
        <taxon>Metazoa</taxon>
        <taxon>Ecdysozoa</taxon>
        <taxon>Arthropoda</taxon>
        <taxon>Hexapoda</taxon>
        <taxon>Insecta</taxon>
        <taxon>Pterygota</taxon>
        <taxon>Neoptera</taxon>
        <taxon>Endopterygota</taxon>
        <taxon>Hymenoptera</taxon>
        <taxon>Apocrita</taxon>
        <taxon>Ichneumonoidea</taxon>
        <taxon>Braconidae</taxon>
        <taxon>Euphorinae</taxon>
        <taxon>Microctonus</taxon>
    </lineage>
</organism>